<proteinExistence type="predicted"/>
<dbReference type="KEGG" id="nai:NECAME_12213"/>
<organism evidence="3 4">
    <name type="scientific">Necator americanus</name>
    <name type="common">Human hookworm</name>
    <dbReference type="NCBI Taxonomy" id="51031"/>
    <lineage>
        <taxon>Eukaryota</taxon>
        <taxon>Metazoa</taxon>
        <taxon>Ecdysozoa</taxon>
        <taxon>Nematoda</taxon>
        <taxon>Chromadorea</taxon>
        <taxon>Rhabditida</taxon>
        <taxon>Rhabditina</taxon>
        <taxon>Rhabditomorpha</taxon>
        <taxon>Strongyloidea</taxon>
        <taxon>Ancylostomatidae</taxon>
        <taxon>Bunostominae</taxon>
        <taxon>Necator</taxon>
    </lineage>
</organism>
<evidence type="ECO:0008006" key="5">
    <source>
        <dbReference type="Google" id="ProtNLM"/>
    </source>
</evidence>
<dbReference type="OrthoDB" id="8862460at2759"/>
<evidence type="ECO:0000256" key="2">
    <source>
        <dbReference type="ARBA" id="ARBA00022840"/>
    </source>
</evidence>
<dbReference type="InterPro" id="IPR036961">
    <property type="entry name" value="Kinesin_motor_dom_sf"/>
</dbReference>
<dbReference type="Gene3D" id="3.40.850.10">
    <property type="entry name" value="Kinesin motor domain"/>
    <property type="match status" value="1"/>
</dbReference>
<gene>
    <name evidence="3" type="ORF">NECAME_12213</name>
</gene>
<sequence length="155" mass="17240">MTLAAIQRRRRWQPVRAAERLATVARFSRRDLRVASGHFRILVRPSDPCENAEFAGRRGGSKGFRQRVENVWEICAFLTLTMPVANQVHIAGAAKSHSKNAFENVFGPDAAQDRICSSVLPELVQGVFNGQDCAFVAMGGKSRDHFSLPAEECQR</sequence>
<evidence type="ECO:0000313" key="3">
    <source>
        <dbReference type="EMBL" id="ETN75665.1"/>
    </source>
</evidence>
<dbReference type="SUPFAM" id="SSF52540">
    <property type="entry name" value="P-loop containing nucleoside triphosphate hydrolases"/>
    <property type="match status" value="1"/>
</dbReference>
<dbReference type="STRING" id="51031.W2T0Y5"/>
<dbReference type="AlphaFoldDB" id="W2T0Y5"/>
<evidence type="ECO:0000313" key="4">
    <source>
        <dbReference type="Proteomes" id="UP000053676"/>
    </source>
</evidence>
<dbReference type="InterPro" id="IPR027417">
    <property type="entry name" value="P-loop_NTPase"/>
</dbReference>
<protein>
    <recommendedName>
        <fullName evidence="5">Kinesin motor domain-containing protein</fullName>
    </recommendedName>
</protein>
<evidence type="ECO:0000256" key="1">
    <source>
        <dbReference type="ARBA" id="ARBA00022741"/>
    </source>
</evidence>
<dbReference type="EMBL" id="KI660281">
    <property type="protein sequence ID" value="ETN75665.1"/>
    <property type="molecule type" value="Genomic_DNA"/>
</dbReference>
<dbReference type="GO" id="GO:0005524">
    <property type="term" value="F:ATP binding"/>
    <property type="evidence" value="ECO:0007669"/>
    <property type="project" value="UniProtKB-KW"/>
</dbReference>
<name>W2T0Y5_NECAM</name>
<accession>W2T0Y5</accession>
<dbReference type="Proteomes" id="UP000053676">
    <property type="component" value="Unassembled WGS sequence"/>
</dbReference>
<keyword evidence="4" id="KW-1185">Reference proteome</keyword>
<keyword evidence="2" id="KW-0067">ATP-binding</keyword>
<keyword evidence="1" id="KW-0547">Nucleotide-binding</keyword>
<reference evidence="4" key="1">
    <citation type="journal article" date="2014" name="Nat. Genet.">
        <title>Genome of the human hookworm Necator americanus.</title>
        <authorList>
            <person name="Tang Y.T."/>
            <person name="Gao X."/>
            <person name="Rosa B.A."/>
            <person name="Abubucker S."/>
            <person name="Hallsworth-Pepin K."/>
            <person name="Martin J."/>
            <person name="Tyagi R."/>
            <person name="Heizer E."/>
            <person name="Zhang X."/>
            <person name="Bhonagiri-Palsikar V."/>
            <person name="Minx P."/>
            <person name="Warren W.C."/>
            <person name="Wang Q."/>
            <person name="Zhan B."/>
            <person name="Hotez P.J."/>
            <person name="Sternberg P.W."/>
            <person name="Dougall A."/>
            <person name="Gaze S.T."/>
            <person name="Mulvenna J."/>
            <person name="Sotillo J."/>
            <person name="Ranganathan S."/>
            <person name="Rabelo E.M."/>
            <person name="Wilson R.K."/>
            <person name="Felgner P.L."/>
            <person name="Bethony J."/>
            <person name="Hawdon J.M."/>
            <person name="Gasser R.B."/>
            <person name="Loukas A."/>
            <person name="Mitreva M."/>
        </authorList>
    </citation>
    <scope>NUCLEOTIDE SEQUENCE [LARGE SCALE GENOMIC DNA]</scope>
</reference>